<feature type="compositionally biased region" description="Basic and acidic residues" evidence="1">
    <location>
        <begin position="16"/>
        <end position="31"/>
    </location>
</feature>
<feature type="region of interest" description="Disordered" evidence="1">
    <location>
        <begin position="703"/>
        <end position="722"/>
    </location>
</feature>
<evidence type="ECO:0000256" key="1">
    <source>
        <dbReference type="SAM" id="MobiDB-lite"/>
    </source>
</evidence>
<accession>A0AAD9G6V5</accession>
<sequence length="800" mass="90845">MDEVASPPKPRSSSRISKERRREGGNKKHKADVGRLDALAFARRAKYLREVFLDLEKRHTYEWTAVEKKVLALDWFHNPGEYKSWAPSETEDMSCRLFSNLIFNYSHLAMINIGSSVIVCRLINEFVDIGGNYQLICIIVRSEIGEETVQDSLRIGLIYRGEQTEETLDTKQMLIYKASQSHDFQCLCEGLSFNIHSSSKDEFNIYKPCEVCDHRKIEMRTQLLLPEVCFKAHIVGLEVTSAIVDGRRNYLAAVQKVDGTVHLIDITRMIQVTLEVINQWKVKYEEYVKMCKGSNSKENAISEPKDKEASHKGSSTSKGRKVKKRCTGCLLQDTDLKKLDEIRKLTLDFTLPAEPILCQGLDVSEEPYSGIPIRRISHETCLSFVYTSIESLNVVIPIYVVAVGGSKVCVWYIGDVNDSTAREPLMVMRFPDGIRPTDFTATLGIAKDYNSLLAGKFVHEPIFYTSDNAGYLRLWSITSKKCESAIQIDTNALLSVDVNMMYPNIIAIGVETGKIKIYNIWKQCWGVTGQPADIDFIRMTTIPSYLPNNVYEYLKWYHPVVKVKWVNDTFVLAQYAEPLYSKESVNASTVAIWNLAKDIFDRSDAILCHRTWSQEVANSWHLASRLLCLYGGHISSLSGVISSDCKWSSEHGLVAISSDATGQLHVYKPGIWTWADYDDGLCLARFQGNVEFHQRILDKVKQTSEGLNNRQPADSRDAMASSNLRKHRARFSDFVENAQLQLDILNRGGKLLNDYGNLPNWVKRTLKLNTEAEKLLRQIHKNLREREIQEHISAGTTATS</sequence>
<reference evidence="2" key="2">
    <citation type="submission" date="2021-05" db="EMBL/GenBank/DDBJ databases">
        <authorList>
            <person name="Pain A."/>
        </authorList>
    </citation>
    <scope>NUCLEOTIDE SEQUENCE</scope>
    <source>
        <strain evidence="2">1802A</strain>
    </source>
</reference>
<evidence type="ECO:0000313" key="3">
    <source>
        <dbReference type="Proteomes" id="UP001195914"/>
    </source>
</evidence>
<evidence type="ECO:0000313" key="2">
    <source>
        <dbReference type="EMBL" id="KAK1932907.1"/>
    </source>
</evidence>
<gene>
    <name evidence="2" type="ORF">X943_001342</name>
</gene>
<dbReference type="InterPro" id="IPR036322">
    <property type="entry name" value="WD40_repeat_dom_sf"/>
</dbReference>
<dbReference type="SUPFAM" id="SSF50978">
    <property type="entry name" value="WD40 repeat-like"/>
    <property type="match status" value="1"/>
</dbReference>
<feature type="region of interest" description="Disordered" evidence="1">
    <location>
        <begin position="296"/>
        <end position="319"/>
    </location>
</feature>
<dbReference type="Proteomes" id="UP001195914">
    <property type="component" value="Unassembled WGS sequence"/>
</dbReference>
<reference evidence="2" key="1">
    <citation type="journal article" date="2014" name="Nucleic Acids Res.">
        <title>The evolutionary dynamics of variant antigen genes in Babesia reveal a history of genomic innovation underlying host-parasite interaction.</title>
        <authorList>
            <person name="Jackson A.P."/>
            <person name="Otto T.D."/>
            <person name="Darby A."/>
            <person name="Ramaprasad A."/>
            <person name="Xia D."/>
            <person name="Echaide I.E."/>
            <person name="Farber M."/>
            <person name="Gahlot S."/>
            <person name="Gamble J."/>
            <person name="Gupta D."/>
            <person name="Gupta Y."/>
            <person name="Jackson L."/>
            <person name="Malandrin L."/>
            <person name="Malas T.B."/>
            <person name="Moussa E."/>
            <person name="Nair M."/>
            <person name="Reid A.J."/>
            <person name="Sanders M."/>
            <person name="Sharma J."/>
            <person name="Tracey A."/>
            <person name="Quail M.A."/>
            <person name="Weir W."/>
            <person name="Wastling J.M."/>
            <person name="Hall N."/>
            <person name="Willadsen P."/>
            <person name="Lingelbach K."/>
            <person name="Shiels B."/>
            <person name="Tait A."/>
            <person name="Berriman M."/>
            <person name="Allred D.R."/>
            <person name="Pain A."/>
        </authorList>
    </citation>
    <scope>NUCLEOTIDE SEQUENCE</scope>
    <source>
        <strain evidence="2">1802A</strain>
    </source>
</reference>
<protein>
    <submittedName>
        <fullName evidence="2">Uncharacterized protein</fullName>
    </submittedName>
</protein>
<name>A0AAD9G6V5_BABDI</name>
<keyword evidence="3" id="KW-1185">Reference proteome</keyword>
<dbReference type="EMBL" id="JAHBMH010000073">
    <property type="protein sequence ID" value="KAK1932907.1"/>
    <property type="molecule type" value="Genomic_DNA"/>
</dbReference>
<dbReference type="Gene3D" id="2.130.10.10">
    <property type="entry name" value="YVTN repeat-like/Quinoprotein amine dehydrogenase"/>
    <property type="match status" value="1"/>
</dbReference>
<dbReference type="AlphaFoldDB" id="A0AAD9G6V5"/>
<proteinExistence type="predicted"/>
<feature type="compositionally biased region" description="Polar residues" evidence="1">
    <location>
        <begin position="703"/>
        <end position="712"/>
    </location>
</feature>
<dbReference type="InterPro" id="IPR015943">
    <property type="entry name" value="WD40/YVTN_repeat-like_dom_sf"/>
</dbReference>
<feature type="region of interest" description="Disordered" evidence="1">
    <location>
        <begin position="1"/>
        <end position="31"/>
    </location>
</feature>
<comment type="caution">
    <text evidence="2">The sequence shown here is derived from an EMBL/GenBank/DDBJ whole genome shotgun (WGS) entry which is preliminary data.</text>
</comment>
<organism evidence="2 3">
    <name type="scientific">Babesia divergens</name>
    <dbReference type="NCBI Taxonomy" id="32595"/>
    <lineage>
        <taxon>Eukaryota</taxon>
        <taxon>Sar</taxon>
        <taxon>Alveolata</taxon>
        <taxon>Apicomplexa</taxon>
        <taxon>Aconoidasida</taxon>
        <taxon>Piroplasmida</taxon>
        <taxon>Babesiidae</taxon>
        <taxon>Babesia</taxon>
    </lineage>
</organism>